<dbReference type="AlphaFoldDB" id="A0A0C9X7V1"/>
<accession>A0A0C9X7V1</accession>
<protein>
    <submittedName>
        <fullName evidence="1">Uncharacterized protein</fullName>
    </submittedName>
</protein>
<reference evidence="1 2" key="1">
    <citation type="submission" date="2014-04" db="EMBL/GenBank/DDBJ databases">
        <authorList>
            <consortium name="DOE Joint Genome Institute"/>
            <person name="Kuo A."/>
            <person name="Kohler A."/>
            <person name="Nagy L.G."/>
            <person name="Floudas D."/>
            <person name="Copeland A."/>
            <person name="Barry K.W."/>
            <person name="Cichocki N."/>
            <person name="Veneault-Fourrey C."/>
            <person name="LaButti K."/>
            <person name="Lindquist E.A."/>
            <person name="Lipzen A."/>
            <person name="Lundell T."/>
            <person name="Morin E."/>
            <person name="Murat C."/>
            <person name="Sun H."/>
            <person name="Tunlid A."/>
            <person name="Henrissat B."/>
            <person name="Grigoriev I.V."/>
            <person name="Hibbett D.S."/>
            <person name="Martin F."/>
            <person name="Nordberg H.P."/>
            <person name="Cantor M.N."/>
            <person name="Hua S.X."/>
        </authorList>
    </citation>
    <scope>NUCLEOTIDE SEQUENCE [LARGE SCALE GENOMIC DNA]</scope>
    <source>
        <strain evidence="1 2">LaAM-08-1</strain>
    </source>
</reference>
<proteinExistence type="predicted"/>
<dbReference type="Proteomes" id="UP000054477">
    <property type="component" value="Unassembled WGS sequence"/>
</dbReference>
<keyword evidence="2" id="KW-1185">Reference proteome</keyword>
<evidence type="ECO:0000313" key="2">
    <source>
        <dbReference type="Proteomes" id="UP000054477"/>
    </source>
</evidence>
<dbReference type="STRING" id="1095629.A0A0C9X7V1"/>
<evidence type="ECO:0000313" key="1">
    <source>
        <dbReference type="EMBL" id="KIJ93696.1"/>
    </source>
</evidence>
<reference evidence="2" key="2">
    <citation type="submission" date="2015-01" db="EMBL/GenBank/DDBJ databases">
        <title>Evolutionary Origins and Diversification of the Mycorrhizal Mutualists.</title>
        <authorList>
            <consortium name="DOE Joint Genome Institute"/>
            <consortium name="Mycorrhizal Genomics Consortium"/>
            <person name="Kohler A."/>
            <person name="Kuo A."/>
            <person name="Nagy L.G."/>
            <person name="Floudas D."/>
            <person name="Copeland A."/>
            <person name="Barry K.W."/>
            <person name="Cichocki N."/>
            <person name="Veneault-Fourrey C."/>
            <person name="LaButti K."/>
            <person name="Lindquist E.A."/>
            <person name="Lipzen A."/>
            <person name="Lundell T."/>
            <person name="Morin E."/>
            <person name="Murat C."/>
            <person name="Riley R."/>
            <person name="Ohm R."/>
            <person name="Sun H."/>
            <person name="Tunlid A."/>
            <person name="Henrissat B."/>
            <person name="Grigoriev I.V."/>
            <person name="Hibbett D.S."/>
            <person name="Martin F."/>
        </authorList>
    </citation>
    <scope>NUCLEOTIDE SEQUENCE [LARGE SCALE GENOMIC DNA]</scope>
    <source>
        <strain evidence="2">LaAM-08-1</strain>
    </source>
</reference>
<sequence length="61" mass="6940">MSCHLSRLFTVEYAKRIDAQIVHPAQTVIVKLNELESAFCHPLHMLMYESHLSPAYLAATL</sequence>
<gene>
    <name evidence="1" type="ORF">K443DRAFT_643996</name>
</gene>
<dbReference type="EMBL" id="KN838830">
    <property type="protein sequence ID" value="KIJ93696.1"/>
    <property type="molecule type" value="Genomic_DNA"/>
</dbReference>
<name>A0A0C9X7V1_9AGAR</name>
<dbReference type="HOGENOM" id="CLU_150776_1_0_1"/>
<dbReference type="OrthoDB" id="3049701at2759"/>
<organism evidence="1 2">
    <name type="scientific">Laccaria amethystina LaAM-08-1</name>
    <dbReference type="NCBI Taxonomy" id="1095629"/>
    <lineage>
        <taxon>Eukaryota</taxon>
        <taxon>Fungi</taxon>
        <taxon>Dikarya</taxon>
        <taxon>Basidiomycota</taxon>
        <taxon>Agaricomycotina</taxon>
        <taxon>Agaricomycetes</taxon>
        <taxon>Agaricomycetidae</taxon>
        <taxon>Agaricales</taxon>
        <taxon>Agaricineae</taxon>
        <taxon>Hydnangiaceae</taxon>
        <taxon>Laccaria</taxon>
    </lineage>
</organism>